<keyword evidence="6 9" id="KW-0496">Mitochondrion</keyword>
<keyword evidence="4 9" id="KW-0808">Transferase</keyword>
<accession>A0A0L0HTC7</accession>
<dbReference type="InterPro" id="IPR016117">
    <property type="entry name" value="ArgJ-like_dom_sf"/>
</dbReference>
<dbReference type="FunFam" id="3.10.20.340:FF:000002">
    <property type="entry name" value="Arginine biosynthesis bifunctional protein ArgJ, mitochondrial"/>
    <property type="match status" value="1"/>
</dbReference>
<dbReference type="Gene3D" id="3.10.20.340">
    <property type="entry name" value="ArgJ beta chain, C-terminal domain"/>
    <property type="match status" value="1"/>
</dbReference>
<dbReference type="AlphaFoldDB" id="A0A0L0HTC7"/>
<dbReference type="GeneID" id="27683857"/>
<dbReference type="UniPathway" id="UPA00068">
    <property type="reaction ID" value="UER00106"/>
</dbReference>
<dbReference type="EC" id="2.3.1.1" evidence="9"/>
<dbReference type="EC" id="2.3.1.35" evidence="9"/>
<organism evidence="10 11">
    <name type="scientific">Spizellomyces punctatus (strain DAOM BR117)</name>
    <dbReference type="NCBI Taxonomy" id="645134"/>
    <lineage>
        <taxon>Eukaryota</taxon>
        <taxon>Fungi</taxon>
        <taxon>Fungi incertae sedis</taxon>
        <taxon>Chytridiomycota</taxon>
        <taxon>Chytridiomycota incertae sedis</taxon>
        <taxon>Chytridiomycetes</taxon>
        <taxon>Spizellomycetales</taxon>
        <taxon>Spizellomycetaceae</taxon>
        <taxon>Spizellomyces</taxon>
    </lineage>
</organism>
<evidence type="ECO:0000256" key="7">
    <source>
        <dbReference type="ARBA" id="ARBA00023268"/>
    </source>
</evidence>
<dbReference type="Pfam" id="PF01960">
    <property type="entry name" value="ArgJ"/>
    <property type="match status" value="1"/>
</dbReference>
<dbReference type="GO" id="GO:0006526">
    <property type="term" value="P:L-arginine biosynthetic process"/>
    <property type="evidence" value="ECO:0007669"/>
    <property type="project" value="UniProtKB-UniRule"/>
</dbReference>
<feature type="chain" id="PRO_5023560073" description="Arginine biosynthesis bifunctional protein ArgJ alpha chain" evidence="9">
    <location>
        <begin position="1"/>
        <end position="298"/>
    </location>
</feature>
<comment type="PTM">
    <text evidence="9">The alpha and beta chains are autoproteolytically processed from a single precursor protein within the mitochondrion.</text>
</comment>
<feature type="binding site" evidence="9">
    <location>
        <position position="512"/>
    </location>
    <ligand>
        <name>substrate</name>
    </ligand>
</feature>
<dbReference type="Proteomes" id="UP000053201">
    <property type="component" value="Unassembled WGS sequence"/>
</dbReference>
<feature type="binding site" evidence="9">
    <location>
        <position position="385"/>
    </location>
    <ligand>
        <name>substrate</name>
    </ligand>
</feature>
<keyword evidence="2 9" id="KW-0055">Arginine biosynthesis</keyword>
<feature type="site" description="Involved in the stabilization of negative charge on the oxyanion by the formation of the oxyanion hole" evidence="9">
    <location>
        <position position="223"/>
    </location>
</feature>
<dbReference type="NCBIfam" id="TIGR00120">
    <property type="entry name" value="ArgJ"/>
    <property type="match status" value="1"/>
</dbReference>
<dbReference type="eggNOG" id="KOG2786">
    <property type="taxonomic scope" value="Eukaryota"/>
</dbReference>
<dbReference type="InParanoid" id="A0A0L0HTC7"/>
<comment type="pathway">
    <text evidence="9">Amino-acid biosynthesis; L-arginine biosynthesis; L-ornithine and N-acetyl-L-glutamate from L-glutamate and N(2)-acetyl-L-ornithine (cyclic): step 1/1.</text>
</comment>
<dbReference type="InterPro" id="IPR042195">
    <property type="entry name" value="ArgJ_beta_C"/>
</dbReference>
<feature type="binding site" evidence="9">
    <location>
        <position position="262"/>
    </location>
    <ligand>
        <name>substrate</name>
    </ligand>
</feature>
<dbReference type="GO" id="GO:0005759">
    <property type="term" value="C:mitochondrial matrix"/>
    <property type="evidence" value="ECO:0007669"/>
    <property type="project" value="UniProtKB-SubCell"/>
</dbReference>
<evidence type="ECO:0000256" key="9">
    <source>
        <dbReference type="HAMAP-Rule" id="MF_03124"/>
    </source>
</evidence>
<evidence type="ECO:0000256" key="3">
    <source>
        <dbReference type="ARBA" id="ARBA00022605"/>
    </source>
</evidence>
<dbReference type="HAMAP" id="MF_01106">
    <property type="entry name" value="ArgJ"/>
    <property type="match status" value="1"/>
</dbReference>
<dbReference type="RefSeq" id="XP_016612417.1">
    <property type="nucleotide sequence ID" value="XM_016748442.1"/>
</dbReference>
<dbReference type="NCBIfam" id="NF003802">
    <property type="entry name" value="PRK05388.1"/>
    <property type="match status" value="1"/>
</dbReference>
<dbReference type="Gene3D" id="3.60.70.12">
    <property type="entry name" value="L-amino peptidase D-ALA esterase/amidase"/>
    <property type="match status" value="1"/>
</dbReference>
<dbReference type="Gene3D" id="3.30.2330.10">
    <property type="entry name" value="arginine biosynthesis bifunctional protein suprefamily"/>
    <property type="match status" value="1"/>
</dbReference>
<evidence type="ECO:0000256" key="5">
    <source>
        <dbReference type="ARBA" id="ARBA00022813"/>
    </source>
</evidence>
<feature type="binding site" evidence="9">
    <location>
        <position position="517"/>
    </location>
    <ligand>
        <name>substrate</name>
    </ligand>
</feature>
<comment type="subcellular location">
    <subcellularLocation>
        <location evidence="9">Mitochondrion matrix</location>
    </subcellularLocation>
</comment>
<feature type="active site" description="Nucleophile" evidence="9">
    <location>
        <position position="299"/>
    </location>
</feature>
<name>A0A0L0HTC7_SPIPD</name>
<dbReference type="EMBL" id="KQ257450">
    <property type="protein sequence ID" value="KND04378.1"/>
    <property type="molecule type" value="Genomic_DNA"/>
</dbReference>
<evidence type="ECO:0000256" key="8">
    <source>
        <dbReference type="ARBA" id="ARBA00023315"/>
    </source>
</evidence>
<dbReference type="PANTHER" id="PTHR23100">
    <property type="entry name" value="ARGININE BIOSYNTHESIS BIFUNCTIONAL PROTEIN ARGJ"/>
    <property type="match status" value="1"/>
</dbReference>
<feature type="site" description="Cleavage; by autolysis" evidence="9">
    <location>
        <begin position="298"/>
        <end position="299"/>
    </location>
</feature>
<dbReference type="OrthoDB" id="4199794at2759"/>
<comment type="catalytic activity">
    <reaction evidence="9">
        <text>N(2)-acetyl-L-ornithine + L-glutamate = N-acetyl-L-glutamate + L-ornithine</text>
        <dbReference type="Rhea" id="RHEA:15349"/>
        <dbReference type="ChEBI" id="CHEBI:29985"/>
        <dbReference type="ChEBI" id="CHEBI:44337"/>
        <dbReference type="ChEBI" id="CHEBI:46911"/>
        <dbReference type="ChEBI" id="CHEBI:57805"/>
        <dbReference type="EC" id="2.3.1.35"/>
    </reaction>
</comment>
<keyword evidence="8 9" id="KW-0012">Acyltransferase</keyword>
<proteinExistence type="inferred from homology"/>
<dbReference type="FunFam" id="3.60.70.12:FF:000001">
    <property type="entry name" value="Arginine biosynthesis bifunctional protein ArgJ, chloroplastic"/>
    <property type="match status" value="1"/>
</dbReference>
<dbReference type="STRING" id="645134.A0A0L0HTC7"/>
<keyword evidence="11" id="KW-1185">Reference proteome</keyword>
<evidence type="ECO:0000256" key="1">
    <source>
        <dbReference type="ARBA" id="ARBA00006774"/>
    </source>
</evidence>
<keyword evidence="7 9" id="KW-0511">Multifunctional enzyme</keyword>
<feature type="site" description="Involved in the stabilization of negative charge on the oxyanion by the formation of the oxyanion hole" evidence="9">
    <location>
        <position position="224"/>
    </location>
</feature>
<feature type="binding site" evidence="9">
    <location>
        <position position="299"/>
    </location>
    <ligand>
        <name>substrate</name>
    </ligand>
</feature>
<dbReference type="GO" id="GO:0004358">
    <property type="term" value="F:L-glutamate N-acetyltransferase activity, acting on acetyl-L-ornithine as donor"/>
    <property type="evidence" value="ECO:0007669"/>
    <property type="project" value="UniProtKB-UniRule"/>
</dbReference>
<sequence length="517" mass="55476">MILPADLLPFALSSSLQTPFKSISLFHSYLFSYWKPLPMIVAAPGLRGLSQAISSGTSALRDGISFFRQLPSVLYQAHKERHATTGNPALGNRNPWPRQDLIPYEGTYPRGWKAGGWATGVKRKEGLKDLTLIVSPQHACTASAVFTTNSFAAAPVQVSREIVSSRGSADKGSIKALVVNSGCANACTGDQGLKDAWEMSRAVDKVVGITGNDSKAGTVVMSTGVIGQHLQMDRILAGITDLSQHVEDTHNAWLGAAEGIMTTDTFPKLRSQEFTTKGGSYRMAGWSKGAGMIHPNMATMLSAIFTDVKISKPCLDSATKYAADRSFNAISIDGDTSTNDTFTVLANGASGVVIDKLDSKEFVEFRDNLTAFAAELAKLIVRDGEGATKFVEIQVKSARSFAEAKTIASTIATSPLVKTAIYGKDANWGRIVCAVGYSGIPITPNKVNLYVGSPTSDFLHLFKDGAPFDVDEEKAAAILENEDIIVRIELGLGSEEAKMYTCDFSHGYISINADYRS</sequence>
<dbReference type="GO" id="GO:0004042">
    <property type="term" value="F:L-glutamate N-acetyltransferase activity"/>
    <property type="evidence" value="ECO:0007669"/>
    <property type="project" value="UniProtKB-UniRule"/>
</dbReference>
<evidence type="ECO:0000256" key="2">
    <source>
        <dbReference type="ARBA" id="ARBA00022571"/>
    </source>
</evidence>
<feature type="binding site" evidence="9">
    <location>
        <position position="288"/>
    </location>
    <ligand>
        <name>substrate</name>
    </ligand>
</feature>
<dbReference type="GO" id="GO:0006592">
    <property type="term" value="P:ornithine biosynthetic process"/>
    <property type="evidence" value="ECO:0007669"/>
    <property type="project" value="EnsemblFungi"/>
</dbReference>
<dbReference type="FunCoup" id="A0A0L0HTC7">
    <property type="interactions" value="165"/>
</dbReference>
<feature type="chain" id="PRO_5023560072" description="Arginine biosynthesis bifunctional protein ArgJ beta chain" evidence="9">
    <location>
        <begin position="299"/>
        <end position="517"/>
    </location>
</feature>
<comment type="similarity">
    <text evidence="1 9">Belongs to the ArgJ family.</text>
</comment>
<dbReference type="VEuPathDB" id="FungiDB:SPPG_00109"/>
<dbReference type="SUPFAM" id="SSF56266">
    <property type="entry name" value="DmpA/ArgJ-like"/>
    <property type="match status" value="1"/>
</dbReference>
<comment type="catalytic activity">
    <reaction evidence="9">
        <text>L-glutamate + acetyl-CoA = N-acetyl-L-glutamate + CoA + H(+)</text>
        <dbReference type="Rhea" id="RHEA:24292"/>
        <dbReference type="ChEBI" id="CHEBI:15378"/>
        <dbReference type="ChEBI" id="CHEBI:29985"/>
        <dbReference type="ChEBI" id="CHEBI:44337"/>
        <dbReference type="ChEBI" id="CHEBI:57287"/>
        <dbReference type="ChEBI" id="CHEBI:57288"/>
        <dbReference type="EC" id="2.3.1.1"/>
    </reaction>
</comment>
<dbReference type="CDD" id="cd02152">
    <property type="entry name" value="OAT"/>
    <property type="match status" value="1"/>
</dbReference>
<comment type="function">
    <text evidence="9">Catalyzes two activities which are involved in the cyclic version of arginine biosynthesis: the synthesis of acetylglutamate from glutamate and acetyl-CoA, and of ornithine by transacetylation between acetylornithine and glutamate.</text>
</comment>
<protein>
    <recommendedName>
        <fullName evidence="9">Arginine biosynthesis bifunctional protein ArgJ, mitochondrial</fullName>
    </recommendedName>
    <domain>
        <recommendedName>
            <fullName evidence="9">Glutamate N-acetyltransferase</fullName>
            <shortName evidence="9">GAT</shortName>
            <ecNumber evidence="9">2.3.1.35</ecNumber>
        </recommendedName>
        <alternativeName>
            <fullName evidence="9">Ornithine acetyltransferase</fullName>
            <shortName evidence="9">OATase</shortName>
        </alternativeName>
        <alternativeName>
            <fullName evidence="9">Ornithine transacetylase</fullName>
        </alternativeName>
    </domain>
    <domain>
        <recommendedName>
            <fullName evidence="9">Amino-acid acetyltransferase</fullName>
            <ecNumber evidence="9">2.3.1.1</ecNumber>
        </recommendedName>
        <alternativeName>
            <fullName evidence="9">N-acetylglutamate synthase</fullName>
            <shortName evidence="9">AGS</shortName>
        </alternativeName>
    </domain>
    <component>
        <recommendedName>
            <fullName evidence="9">Arginine biosynthesis bifunctional protein ArgJ alpha chain</fullName>
        </recommendedName>
    </component>
    <component>
        <recommendedName>
            <fullName evidence="9">Arginine biosynthesis bifunctional protein ArgJ beta chain</fullName>
        </recommendedName>
    </component>
</protein>
<comment type="pathway">
    <text evidence="9">Amino-acid biosynthesis; L-arginine biosynthesis; N(2)-acetyl-L-ornithine from L-glutamate: step 1/4.</text>
</comment>
<gene>
    <name evidence="10" type="ORF">SPPG_00109</name>
</gene>
<dbReference type="PANTHER" id="PTHR23100:SF0">
    <property type="entry name" value="ARGININE BIOSYNTHESIS BIFUNCTIONAL PROTEIN ARGJ, MITOCHONDRIAL"/>
    <property type="match status" value="1"/>
</dbReference>
<evidence type="ECO:0000256" key="6">
    <source>
        <dbReference type="ARBA" id="ARBA00023128"/>
    </source>
</evidence>
<comment type="subunit">
    <text evidence="9">Heterodimer of an alpha and a beta chain.</text>
</comment>
<keyword evidence="5 9" id="KW-0068">Autocatalytic cleavage</keyword>
<dbReference type="InterPro" id="IPR002813">
    <property type="entry name" value="Arg_biosynth_ArgJ"/>
</dbReference>
<evidence type="ECO:0000313" key="11">
    <source>
        <dbReference type="Proteomes" id="UP000053201"/>
    </source>
</evidence>
<evidence type="ECO:0000256" key="4">
    <source>
        <dbReference type="ARBA" id="ARBA00022679"/>
    </source>
</evidence>
<reference evidence="10 11" key="1">
    <citation type="submission" date="2009-08" db="EMBL/GenBank/DDBJ databases">
        <title>The Genome Sequence of Spizellomyces punctatus strain DAOM BR117.</title>
        <authorList>
            <consortium name="The Broad Institute Genome Sequencing Platform"/>
            <person name="Russ C."/>
            <person name="Cuomo C."/>
            <person name="Shea T."/>
            <person name="Young S.K."/>
            <person name="Zeng Q."/>
            <person name="Koehrsen M."/>
            <person name="Haas B."/>
            <person name="Borodovsky M."/>
            <person name="Guigo R."/>
            <person name="Alvarado L."/>
            <person name="Berlin A."/>
            <person name="Bochicchio J."/>
            <person name="Borenstein D."/>
            <person name="Chapman S."/>
            <person name="Chen Z."/>
            <person name="Engels R."/>
            <person name="Freedman E."/>
            <person name="Gellesch M."/>
            <person name="Goldberg J."/>
            <person name="Griggs A."/>
            <person name="Gujja S."/>
            <person name="Heiman D."/>
            <person name="Hepburn T."/>
            <person name="Howarth C."/>
            <person name="Jen D."/>
            <person name="Larson L."/>
            <person name="Lewis B."/>
            <person name="Mehta T."/>
            <person name="Park D."/>
            <person name="Pearson M."/>
            <person name="Roberts A."/>
            <person name="Saif S."/>
            <person name="Shenoy N."/>
            <person name="Sisk P."/>
            <person name="Stolte C."/>
            <person name="Sykes S."/>
            <person name="Thomson T."/>
            <person name="Walk T."/>
            <person name="White J."/>
            <person name="Yandava C."/>
            <person name="Burger G."/>
            <person name="Gray M.W."/>
            <person name="Holland P.W.H."/>
            <person name="King N."/>
            <person name="Lang F.B.F."/>
            <person name="Roger A.J."/>
            <person name="Ruiz-Trillo I."/>
            <person name="Lander E."/>
            <person name="Nusbaum C."/>
        </authorList>
    </citation>
    <scope>NUCLEOTIDE SEQUENCE [LARGE SCALE GENOMIC DNA]</scope>
    <source>
        <strain evidence="10 11">DAOM BR117</strain>
    </source>
</reference>
<keyword evidence="3 9" id="KW-0028">Amino-acid biosynthesis</keyword>
<dbReference type="OMA" id="WGRIVMA"/>
<evidence type="ECO:0000313" key="10">
    <source>
        <dbReference type="EMBL" id="KND04378.1"/>
    </source>
</evidence>